<dbReference type="InterPro" id="IPR001245">
    <property type="entry name" value="Ser-Thr/Tyr_kinase_cat_dom"/>
</dbReference>
<gene>
    <name evidence="2" type="ORF">RirG_129690</name>
</gene>
<reference evidence="2 3" key="1">
    <citation type="submission" date="2014-02" db="EMBL/GenBank/DDBJ databases">
        <title>Single nucleus genome sequencing reveals high similarity among nuclei of an endomycorrhizal fungus.</title>
        <authorList>
            <person name="Lin K."/>
            <person name="Geurts R."/>
            <person name="Zhang Z."/>
            <person name="Limpens E."/>
            <person name="Saunders D.G."/>
            <person name="Mu D."/>
            <person name="Pang E."/>
            <person name="Cao H."/>
            <person name="Cha H."/>
            <person name="Lin T."/>
            <person name="Zhou Q."/>
            <person name="Shang Y."/>
            <person name="Li Y."/>
            <person name="Ivanov S."/>
            <person name="Sharma T."/>
            <person name="Velzen R.V."/>
            <person name="Ruijter N.D."/>
            <person name="Aanen D.K."/>
            <person name="Win J."/>
            <person name="Kamoun S."/>
            <person name="Bisseling T."/>
            <person name="Huang S."/>
        </authorList>
    </citation>
    <scope>NUCLEOTIDE SEQUENCE [LARGE SCALE GENOMIC DNA]</scope>
    <source>
        <strain evidence="3">DAOM197198w</strain>
    </source>
</reference>
<dbReference type="EMBL" id="JEMT01020368">
    <property type="protein sequence ID" value="EXX65820.1"/>
    <property type="molecule type" value="Genomic_DNA"/>
</dbReference>
<sequence length="461" mass="53871">MDQSNEEEVNVDKNKCAQCKKIDAHCETCREKKYGKCRECEQIYTGGRWCQSCNSKRFQQNFGNWTSGNGDIDTFIQNTQLSAKNQHQILEWVPYDKFFKIKYIAEGGFGKVYRAKWSDGHISHWNMDLSRWVRRHNGNYVILKSLDNSQKVTLEFITEITLYPKIRKSKAPDVFYGVTQDPNTKDYVLIMSYAVNNWYKKLTLPKKNLGWSLQLWKEKIDSIQCIATRLKKIHCRELIHRNLHIGNILRYRNVFCITDVGFCKPANYNELKDVENNMYGVLSYLAPEILRGQDYTKASDIYSLGIVMYMVISQMPPYYDVAHDEGLALRICEGLRPSFNFRVPKLILHLIKRCLDANPLNRPATKEIIMALHEWSVGLKLYFRSKVKKTEIIKTELIEQVEEITNNLSPDNSSLTNEIHSEAIYKSRPFNFKNLPTPKNSDNYYENYENISSMKYSGTIK</sequence>
<dbReference type="SUPFAM" id="SSF56112">
    <property type="entry name" value="Protein kinase-like (PK-like)"/>
    <property type="match status" value="1"/>
</dbReference>
<keyword evidence="3" id="KW-1185">Reference proteome</keyword>
<feature type="domain" description="Protein kinase" evidence="1">
    <location>
        <begin position="98"/>
        <end position="376"/>
    </location>
</feature>
<proteinExistence type="predicted"/>
<evidence type="ECO:0000313" key="3">
    <source>
        <dbReference type="Proteomes" id="UP000022910"/>
    </source>
</evidence>
<dbReference type="GO" id="GO:0007165">
    <property type="term" value="P:signal transduction"/>
    <property type="evidence" value="ECO:0007669"/>
    <property type="project" value="TreeGrafter"/>
</dbReference>
<protein>
    <submittedName>
        <fullName evidence="2">Ypk2p</fullName>
    </submittedName>
</protein>
<dbReference type="GO" id="GO:0005737">
    <property type="term" value="C:cytoplasm"/>
    <property type="evidence" value="ECO:0007669"/>
    <property type="project" value="TreeGrafter"/>
</dbReference>
<dbReference type="PROSITE" id="PS50011">
    <property type="entry name" value="PROTEIN_KINASE_DOM"/>
    <property type="match status" value="1"/>
</dbReference>
<dbReference type="Gene3D" id="1.10.10.1010">
    <property type="entry name" value="Intein homing endonuclease, domain IV"/>
    <property type="match status" value="1"/>
</dbReference>
<dbReference type="Proteomes" id="UP000022910">
    <property type="component" value="Unassembled WGS sequence"/>
</dbReference>
<dbReference type="HOGENOM" id="CLU_000288_7_34_1"/>
<dbReference type="InterPro" id="IPR050167">
    <property type="entry name" value="Ser_Thr_protein_kinase"/>
</dbReference>
<dbReference type="GO" id="GO:0004672">
    <property type="term" value="F:protein kinase activity"/>
    <property type="evidence" value="ECO:0007669"/>
    <property type="project" value="InterPro"/>
</dbReference>
<dbReference type="InterPro" id="IPR000719">
    <property type="entry name" value="Prot_kinase_dom"/>
</dbReference>
<name>A0A015JFE7_RHIIW</name>
<dbReference type="Pfam" id="PF07714">
    <property type="entry name" value="PK_Tyr_Ser-Thr"/>
    <property type="match status" value="1"/>
</dbReference>
<accession>A0A015JFE7</accession>
<comment type="caution">
    <text evidence="2">The sequence shown here is derived from an EMBL/GenBank/DDBJ whole genome shotgun (WGS) entry which is preliminary data.</text>
</comment>
<dbReference type="GO" id="GO:0005524">
    <property type="term" value="F:ATP binding"/>
    <property type="evidence" value="ECO:0007669"/>
    <property type="project" value="InterPro"/>
</dbReference>
<dbReference type="InterPro" id="IPR011009">
    <property type="entry name" value="Kinase-like_dom_sf"/>
</dbReference>
<dbReference type="AlphaFoldDB" id="A0A015JFE7"/>
<evidence type="ECO:0000259" key="1">
    <source>
        <dbReference type="PROSITE" id="PS50011"/>
    </source>
</evidence>
<evidence type="ECO:0000313" key="2">
    <source>
        <dbReference type="EMBL" id="EXX65820.1"/>
    </source>
</evidence>
<dbReference type="Gene3D" id="1.10.510.10">
    <property type="entry name" value="Transferase(Phosphotransferase) domain 1"/>
    <property type="match status" value="1"/>
</dbReference>
<dbReference type="PANTHER" id="PTHR23257:SF963">
    <property type="entry name" value="AT08303P"/>
    <property type="match status" value="1"/>
</dbReference>
<organism evidence="2 3">
    <name type="scientific">Rhizophagus irregularis (strain DAOM 197198w)</name>
    <name type="common">Glomus intraradices</name>
    <dbReference type="NCBI Taxonomy" id="1432141"/>
    <lineage>
        <taxon>Eukaryota</taxon>
        <taxon>Fungi</taxon>
        <taxon>Fungi incertae sedis</taxon>
        <taxon>Mucoromycota</taxon>
        <taxon>Glomeromycotina</taxon>
        <taxon>Glomeromycetes</taxon>
        <taxon>Glomerales</taxon>
        <taxon>Glomeraceae</taxon>
        <taxon>Rhizophagus</taxon>
    </lineage>
</organism>
<dbReference type="PANTHER" id="PTHR23257">
    <property type="entry name" value="SERINE-THREONINE PROTEIN KINASE"/>
    <property type="match status" value="1"/>
</dbReference>